<proteinExistence type="predicted"/>
<protein>
    <submittedName>
        <fullName evidence="1">Uncharacterized protein</fullName>
    </submittedName>
</protein>
<sequence>MSRKKKKNVSLKCLSREVLKDMFKEYLSKFAFRLDIFLETREVNDMSLFQWNEDSLYSLNKVLLQAILKKKSYDFKYLRVEDDVLMHELGRALKEVHDDPRIELDEYLTKEIEKFEFIIEQNRNGLKESRNQMQKSSS</sequence>
<organism evidence="1 2">
    <name type="scientific">Trichonephila inaurata madagascariensis</name>
    <dbReference type="NCBI Taxonomy" id="2747483"/>
    <lineage>
        <taxon>Eukaryota</taxon>
        <taxon>Metazoa</taxon>
        <taxon>Ecdysozoa</taxon>
        <taxon>Arthropoda</taxon>
        <taxon>Chelicerata</taxon>
        <taxon>Arachnida</taxon>
        <taxon>Araneae</taxon>
        <taxon>Araneomorphae</taxon>
        <taxon>Entelegynae</taxon>
        <taxon>Araneoidea</taxon>
        <taxon>Nephilidae</taxon>
        <taxon>Trichonephila</taxon>
        <taxon>Trichonephila inaurata</taxon>
    </lineage>
</organism>
<name>A0A8X6K2C5_9ARAC</name>
<comment type="caution">
    <text evidence="1">The sequence shown here is derived from an EMBL/GenBank/DDBJ whole genome shotgun (WGS) entry which is preliminary data.</text>
</comment>
<dbReference type="Proteomes" id="UP000886998">
    <property type="component" value="Unassembled WGS sequence"/>
</dbReference>
<dbReference type="EMBL" id="BMAV01027232">
    <property type="protein sequence ID" value="GFS57429.1"/>
    <property type="molecule type" value="Genomic_DNA"/>
</dbReference>
<keyword evidence="2" id="KW-1185">Reference proteome</keyword>
<accession>A0A8X6K2C5</accession>
<reference evidence="1" key="1">
    <citation type="submission" date="2020-08" db="EMBL/GenBank/DDBJ databases">
        <title>Multicomponent nature underlies the extraordinary mechanical properties of spider dragline silk.</title>
        <authorList>
            <person name="Kono N."/>
            <person name="Nakamura H."/>
            <person name="Mori M."/>
            <person name="Yoshida Y."/>
            <person name="Ohtoshi R."/>
            <person name="Malay A.D."/>
            <person name="Moran D.A.P."/>
            <person name="Tomita M."/>
            <person name="Numata K."/>
            <person name="Arakawa K."/>
        </authorList>
    </citation>
    <scope>NUCLEOTIDE SEQUENCE</scope>
</reference>
<evidence type="ECO:0000313" key="2">
    <source>
        <dbReference type="Proteomes" id="UP000886998"/>
    </source>
</evidence>
<evidence type="ECO:0000313" key="1">
    <source>
        <dbReference type="EMBL" id="GFS57429.1"/>
    </source>
</evidence>
<dbReference type="AlphaFoldDB" id="A0A8X6K2C5"/>
<gene>
    <name evidence="1" type="ORF">TNIN_50801</name>
</gene>